<evidence type="ECO:0000256" key="13">
    <source>
        <dbReference type="ARBA" id="ARBA00022932"/>
    </source>
</evidence>
<dbReference type="InterPro" id="IPR014143">
    <property type="entry name" value="NHEJ_ligase_prk"/>
</dbReference>
<accession>A0A5Q0MC86</accession>
<dbReference type="PROSITE" id="PS50160">
    <property type="entry name" value="DNA_LIGASE_A3"/>
    <property type="match status" value="1"/>
</dbReference>
<feature type="compositionally biased region" description="Polar residues" evidence="21">
    <location>
        <begin position="1"/>
        <end position="12"/>
    </location>
</feature>
<dbReference type="InterPro" id="IPR012310">
    <property type="entry name" value="DNA_ligase_ATP-dep_cent"/>
</dbReference>
<evidence type="ECO:0000256" key="20">
    <source>
        <dbReference type="ARBA" id="ARBA00034003"/>
    </source>
</evidence>
<proteinExistence type="predicted"/>
<dbReference type="GO" id="GO:0003910">
    <property type="term" value="F:DNA ligase (ATP) activity"/>
    <property type="evidence" value="ECO:0007669"/>
    <property type="project" value="UniProtKB-EC"/>
</dbReference>
<dbReference type="GO" id="GO:0003677">
    <property type="term" value="F:DNA binding"/>
    <property type="evidence" value="ECO:0007669"/>
    <property type="project" value="UniProtKB-KW"/>
</dbReference>
<keyword evidence="4" id="KW-0808">Transferase</keyword>
<keyword evidence="9" id="KW-0227">DNA damage</keyword>
<dbReference type="InterPro" id="IPR014144">
    <property type="entry name" value="LigD_PE_domain"/>
</dbReference>
<dbReference type="Pfam" id="PF04679">
    <property type="entry name" value="DNA_ligase_A_C"/>
    <property type="match status" value="1"/>
</dbReference>
<dbReference type="InterPro" id="IPR052171">
    <property type="entry name" value="NHEJ_LigD"/>
</dbReference>
<evidence type="ECO:0000256" key="1">
    <source>
        <dbReference type="ARBA" id="ARBA00001936"/>
    </source>
</evidence>
<dbReference type="Proteomes" id="UP000326780">
    <property type="component" value="Chromosome"/>
</dbReference>
<dbReference type="InterPro" id="IPR012340">
    <property type="entry name" value="NA-bd_OB-fold"/>
</dbReference>
<dbReference type="NCBIfam" id="TIGR02778">
    <property type="entry name" value="ligD_pol"/>
    <property type="match status" value="1"/>
</dbReference>
<dbReference type="CDD" id="cd07906">
    <property type="entry name" value="Adenylation_DNA_ligase_LigD_LigC"/>
    <property type="match status" value="1"/>
</dbReference>
<evidence type="ECO:0000256" key="17">
    <source>
        <dbReference type="ARBA" id="ARBA00023211"/>
    </source>
</evidence>
<dbReference type="NCBIfam" id="TIGR02776">
    <property type="entry name" value="NHEJ_ligase_prk"/>
    <property type="match status" value="1"/>
</dbReference>
<dbReference type="InterPro" id="IPR033651">
    <property type="entry name" value="PaeLigD_Pol-like"/>
</dbReference>
<keyword evidence="18" id="KW-0511">Multifunctional enzyme</keyword>
<evidence type="ECO:0000256" key="5">
    <source>
        <dbReference type="ARBA" id="ARBA00022695"/>
    </source>
</evidence>
<dbReference type="SUPFAM" id="SSF50249">
    <property type="entry name" value="Nucleic acid-binding proteins"/>
    <property type="match status" value="1"/>
</dbReference>
<keyword evidence="15" id="KW-0233">DNA recombination</keyword>
<dbReference type="CDD" id="cd04862">
    <property type="entry name" value="PaeLigD_Pol_like"/>
    <property type="match status" value="1"/>
</dbReference>
<evidence type="ECO:0000256" key="11">
    <source>
        <dbReference type="ARBA" id="ARBA00022839"/>
    </source>
</evidence>
<feature type="compositionally biased region" description="Low complexity" evidence="21">
    <location>
        <begin position="187"/>
        <end position="218"/>
    </location>
</feature>
<dbReference type="GO" id="GO:0046872">
    <property type="term" value="F:metal ion binding"/>
    <property type="evidence" value="ECO:0007669"/>
    <property type="project" value="UniProtKB-KW"/>
</dbReference>
<dbReference type="NCBIfam" id="TIGR02777">
    <property type="entry name" value="LigD_PE_dom"/>
    <property type="match status" value="1"/>
</dbReference>
<evidence type="ECO:0000256" key="9">
    <source>
        <dbReference type="ARBA" id="ARBA00022763"/>
    </source>
</evidence>
<dbReference type="CDD" id="cd07971">
    <property type="entry name" value="OBF_DNA_ligase_LigD"/>
    <property type="match status" value="1"/>
</dbReference>
<evidence type="ECO:0000256" key="18">
    <source>
        <dbReference type="ARBA" id="ARBA00023268"/>
    </source>
</evidence>
<dbReference type="Gene3D" id="3.30.470.30">
    <property type="entry name" value="DNA ligase/mRNA capping enzyme"/>
    <property type="match status" value="1"/>
</dbReference>
<dbReference type="GO" id="GO:0005524">
    <property type="term" value="F:ATP binding"/>
    <property type="evidence" value="ECO:0007669"/>
    <property type="project" value="UniProtKB-KW"/>
</dbReference>
<dbReference type="EC" id="6.5.1.1" evidence="2"/>
<evidence type="ECO:0000256" key="15">
    <source>
        <dbReference type="ARBA" id="ARBA00023172"/>
    </source>
</evidence>
<dbReference type="InterPro" id="IPR014145">
    <property type="entry name" value="LigD_pol_dom"/>
</dbReference>
<feature type="region of interest" description="Disordered" evidence="21">
    <location>
        <begin position="1"/>
        <end position="38"/>
    </location>
</feature>
<dbReference type="InterPro" id="IPR012309">
    <property type="entry name" value="DNA_ligase_ATP-dep_C"/>
</dbReference>
<dbReference type="GO" id="GO:0006310">
    <property type="term" value="P:DNA recombination"/>
    <property type="evidence" value="ECO:0007669"/>
    <property type="project" value="UniProtKB-KW"/>
</dbReference>
<keyword evidence="8" id="KW-0547">Nucleotide-binding</keyword>
<evidence type="ECO:0000256" key="3">
    <source>
        <dbReference type="ARBA" id="ARBA00022598"/>
    </source>
</evidence>
<sequence>MARSNDTSTSAPLATYRAKRDFTATTEPAEGGKPQPHAPAFVIQKHAARRLHYDFRLELDGVLVSWAVPKGPSLDPAQKRMAVHVEDHPLSYAGFEGTIPEGHYGAGEVIVWDRGTWEPVGDPRKGLAAGKLAFRLHGEKLEGLWELIKIARGGERQEPWLLFKKRDDFARSHAAYDVVSALPDSVGGAPAARRTSRTTAKTSKQTKASAKAASGAPATGAVKARLPATLSPQLATLASGVPEGAPGDWIYEIKFDGYRVMARIEDGKARLLTRGGHDWSAKLPPLVAELERLGLDNAWLDGEIVVLDKEGTPDFNALQNALDRERADPIVMFLFDVPFFAGFDLRQVPLAERRRLLKQLMDARATRRLRFSADFEADIDSILQSACQMNLEGVIAKRADAPYVSRRSDTWLKLKCIRRQEFVVCGYTLRTDSPTRIGSLMLGVHAKNGDLVSVGGVGTGWNDREARDIRRQLAALDTDSAPFTGGEAKPGRRRPGGTRHWVKPTLVAEVRFAAWTPDGQIRHASFVAMRDDKPASEIVHEEPRDIAPVSGAKTKKAMKTSSKKAASTVGGVTVSHGDRVIDAASGRTKLDLVRYYESVAEHMLPHLKGRPCALVRGPQGVGGEIFFQKHAEKVNIAGVKQLDPALWPGHPSMLEVGTREALLNAAQFNVIEFHTSNATSTHFDRPNRMIFDLDPGEGTPWAHVQEGALLMRTMLSELGLASWLKTSGGKGLHVVVPLRMHYDNDTVKAFSRAIVQHMAHVIPSKFVAKSGPSNRVGKLFADYLRNGVGATTVAAYSARARPGMGVSMPVSWDDLGSLKSGAHWTVATAREHLSFQSEDPWADYWTTRQPLGEAMKRLGFKK</sequence>
<feature type="domain" description="ATP-dependent DNA ligase family profile" evidence="22">
    <location>
        <begin position="323"/>
        <end position="460"/>
    </location>
</feature>
<keyword evidence="13" id="KW-0239">DNA-directed DNA polymerase</keyword>
<evidence type="ECO:0000256" key="21">
    <source>
        <dbReference type="SAM" id="MobiDB-lite"/>
    </source>
</evidence>
<keyword evidence="10" id="KW-0378">Hydrolase</keyword>
<evidence type="ECO:0000256" key="7">
    <source>
        <dbReference type="ARBA" id="ARBA00022723"/>
    </source>
</evidence>
<dbReference type="NCBIfam" id="TIGR02779">
    <property type="entry name" value="NHEJ_ligase_lig"/>
    <property type="match status" value="1"/>
</dbReference>
<dbReference type="EMBL" id="CP045644">
    <property type="protein sequence ID" value="QFZ86254.1"/>
    <property type="molecule type" value="Genomic_DNA"/>
</dbReference>
<evidence type="ECO:0000256" key="10">
    <source>
        <dbReference type="ARBA" id="ARBA00022801"/>
    </source>
</evidence>
<dbReference type="PANTHER" id="PTHR42705">
    <property type="entry name" value="BIFUNCTIONAL NON-HOMOLOGOUS END JOINING PROTEIN LIGD"/>
    <property type="match status" value="1"/>
</dbReference>
<dbReference type="Gene3D" id="3.30.1490.70">
    <property type="match status" value="1"/>
</dbReference>
<dbReference type="AlphaFoldDB" id="A0A5Q0MC86"/>
<dbReference type="Gene3D" id="3.90.920.10">
    <property type="entry name" value="DNA primase, PRIM domain"/>
    <property type="match status" value="1"/>
</dbReference>
<evidence type="ECO:0000256" key="4">
    <source>
        <dbReference type="ARBA" id="ARBA00022679"/>
    </source>
</evidence>
<keyword evidence="7" id="KW-0479">Metal-binding</keyword>
<dbReference type="RefSeq" id="WP_153284754.1">
    <property type="nucleotide sequence ID" value="NZ_CP045644.1"/>
</dbReference>
<dbReference type="Pfam" id="PF01068">
    <property type="entry name" value="DNA_ligase_A_M"/>
    <property type="match status" value="1"/>
</dbReference>
<dbReference type="Pfam" id="PF21686">
    <property type="entry name" value="LigD_Prim-Pol"/>
    <property type="match status" value="1"/>
</dbReference>
<gene>
    <name evidence="23" type="primary">ligD</name>
    <name evidence="23" type="ORF">GFK26_27580</name>
</gene>
<dbReference type="GO" id="GO:0006281">
    <property type="term" value="P:DNA repair"/>
    <property type="evidence" value="ECO:0007669"/>
    <property type="project" value="UniProtKB-KW"/>
</dbReference>
<keyword evidence="12" id="KW-0067">ATP-binding</keyword>
<dbReference type="PANTHER" id="PTHR42705:SF2">
    <property type="entry name" value="BIFUNCTIONAL NON-HOMOLOGOUS END JOINING PROTEIN LIGD"/>
    <property type="match status" value="1"/>
</dbReference>
<feature type="region of interest" description="Disordered" evidence="21">
    <location>
        <begin position="186"/>
        <end position="218"/>
    </location>
</feature>
<dbReference type="Pfam" id="PF13298">
    <property type="entry name" value="LigD_N"/>
    <property type="match status" value="1"/>
</dbReference>
<dbReference type="NCBIfam" id="NF004628">
    <property type="entry name" value="PRK05972.1"/>
    <property type="match status" value="1"/>
</dbReference>
<keyword evidence="16" id="KW-0234">DNA repair</keyword>
<evidence type="ECO:0000256" key="14">
    <source>
        <dbReference type="ARBA" id="ARBA00023125"/>
    </source>
</evidence>
<evidence type="ECO:0000256" key="2">
    <source>
        <dbReference type="ARBA" id="ARBA00012727"/>
    </source>
</evidence>
<comment type="cofactor">
    <cofactor evidence="1">
        <name>Mn(2+)</name>
        <dbReference type="ChEBI" id="CHEBI:29035"/>
    </cofactor>
</comment>
<protein>
    <recommendedName>
        <fullName evidence="2">DNA ligase (ATP)</fullName>
        <ecNumber evidence="2">6.5.1.1</ecNumber>
    </recommendedName>
    <alternativeName>
        <fullName evidence="19">NHEJ DNA polymerase</fullName>
    </alternativeName>
</protein>
<dbReference type="InterPro" id="IPR014146">
    <property type="entry name" value="LigD_ligase_dom"/>
</dbReference>
<keyword evidence="6" id="KW-0540">Nuclease</keyword>
<evidence type="ECO:0000259" key="22">
    <source>
        <dbReference type="PROSITE" id="PS50160"/>
    </source>
</evidence>
<keyword evidence="14" id="KW-0238">DNA-binding</keyword>
<feature type="region of interest" description="Disordered" evidence="21">
    <location>
        <begin position="480"/>
        <end position="499"/>
    </location>
</feature>
<keyword evidence="5" id="KW-0548">Nucleotidyltransferase</keyword>
<name>A0A5Q0MC86_VARPD</name>
<dbReference type="GO" id="GO:0004527">
    <property type="term" value="F:exonuclease activity"/>
    <property type="evidence" value="ECO:0007669"/>
    <property type="project" value="UniProtKB-KW"/>
</dbReference>
<dbReference type="Gene3D" id="2.40.50.140">
    <property type="entry name" value="Nucleic acid-binding proteins"/>
    <property type="match status" value="1"/>
</dbReference>
<evidence type="ECO:0000313" key="24">
    <source>
        <dbReference type="Proteomes" id="UP000326780"/>
    </source>
</evidence>
<reference evidence="23 24" key="1">
    <citation type="submission" date="2019-10" db="EMBL/GenBank/DDBJ databases">
        <title>Complete genome sequence of Variovorax paradoxus 5C-2.</title>
        <authorList>
            <person name="Gogoleva N.E."/>
            <person name="Balkin A.S."/>
        </authorList>
    </citation>
    <scope>NUCLEOTIDE SEQUENCE [LARGE SCALE GENOMIC DNA]</scope>
    <source>
        <strain evidence="23 24">5C-2</strain>
    </source>
</reference>
<evidence type="ECO:0000256" key="6">
    <source>
        <dbReference type="ARBA" id="ARBA00022722"/>
    </source>
</evidence>
<dbReference type="GO" id="GO:0003887">
    <property type="term" value="F:DNA-directed DNA polymerase activity"/>
    <property type="evidence" value="ECO:0007669"/>
    <property type="project" value="UniProtKB-KW"/>
</dbReference>
<evidence type="ECO:0000256" key="8">
    <source>
        <dbReference type="ARBA" id="ARBA00022741"/>
    </source>
</evidence>
<organism evidence="23 24">
    <name type="scientific">Variovorax paradoxus</name>
    <dbReference type="NCBI Taxonomy" id="34073"/>
    <lineage>
        <taxon>Bacteria</taxon>
        <taxon>Pseudomonadati</taxon>
        <taxon>Pseudomonadota</taxon>
        <taxon>Betaproteobacteria</taxon>
        <taxon>Burkholderiales</taxon>
        <taxon>Comamonadaceae</taxon>
        <taxon>Variovorax</taxon>
    </lineage>
</organism>
<evidence type="ECO:0000256" key="12">
    <source>
        <dbReference type="ARBA" id="ARBA00022840"/>
    </source>
</evidence>
<evidence type="ECO:0000256" key="19">
    <source>
        <dbReference type="ARBA" id="ARBA00029943"/>
    </source>
</evidence>
<comment type="catalytic activity">
    <reaction evidence="20">
        <text>ATP + (deoxyribonucleotide)n-3'-hydroxyl + 5'-phospho-(deoxyribonucleotide)m = (deoxyribonucleotide)n+m + AMP + diphosphate.</text>
        <dbReference type="EC" id="6.5.1.1"/>
    </reaction>
</comment>
<evidence type="ECO:0000313" key="23">
    <source>
        <dbReference type="EMBL" id="QFZ86254.1"/>
    </source>
</evidence>
<keyword evidence="17" id="KW-0464">Manganese</keyword>
<keyword evidence="11" id="KW-0269">Exonuclease</keyword>
<keyword evidence="3 23" id="KW-0436">Ligase</keyword>
<evidence type="ECO:0000256" key="16">
    <source>
        <dbReference type="ARBA" id="ARBA00023204"/>
    </source>
</evidence>
<dbReference type="SUPFAM" id="SSF56091">
    <property type="entry name" value="DNA ligase/mRNA capping enzyme, catalytic domain"/>
    <property type="match status" value="1"/>
</dbReference>